<comment type="similarity">
    <text evidence="4">Belongs to the cyclic nucleotide phosphodiesterase class-III family.</text>
</comment>
<gene>
    <name evidence="6" type="ORF">L3049_15645</name>
</gene>
<dbReference type="SUPFAM" id="SSF56300">
    <property type="entry name" value="Metallo-dependent phosphatases"/>
    <property type="match status" value="1"/>
</dbReference>
<dbReference type="Proteomes" id="UP001528920">
    <property type="component" value="Unassembled WGS sequence"/>
</dbReference>
<dbReference type="Gene3D" id="3.60.21.40">
    <property type="entry name" value="GpdQ, catalytic alpha/beta sandwich domain"/>
    <property type="match status" value="1"/>
</dbReference>
<evidence type="ECO:0000256" key="4">
    <source>
        <dbReference type="ARBA" id="ARBA00025742"/>
    </source>
</evidence>
<feature type="domain" description="Calcineurin-like phosphoesterase" evidence="5">
    <location>
        <begin position="1"/>
        <end position="213"/>
    </location>
</feature>
<keyword evidence="2" id="KW-0378">Hydrolase</keyword>
<name>A0ABT5VVZ9_9BACT</name>
<dbReference type="InterPro" id="IPR050884">
    <property type="entry name" value="CNP_phosphodiesterase-III"/>
</dbReference>
<accession>A0ABT5VVZ9</accession>
<comment type="caution">
    <text evidence="6">The sequence shown here is derived from an EMBL/GenBank/DDBJ whole genome shotgun (WGS) entry which is preliminary data.</text>
</comment>
<reference evidence="6 7" key="1">
    <citation type="submission" date="2022-01" db="EMBL/GenBank/DDBJ databases">
        <title>Labilibaculum sp. nov, a marine bacterium isolated from Antarctica.</title>
        <authorList>
            <person name="Dai W."/>
        </authorList>
    </citation>
    <scope>NUCLEOTIDE SEQUENCE [LARGE SCALE GENOMIC DNA]</scope>
    <source>
        <strain evidence="6 7">DW002</strain>
    </source>
</reference>
<dbReference type="RefSeq" id="WP_275110760.1">
    <property type="nucleotide sequence ID" value="NZ_JAKJSC010000004.1"/>
</dbReference>
<evidence type="ECO:0000313" key="6">
    <source>
        <dbReference type="EMBL" id="MDE5419430.1"/>
    </source>
</evidence>
<protein>
    <submittedName>
        <fullName evidence="6">Metallophosphoesterase</fullName>
    </submittedName>
</protein>
<evidence type="ECO:0000259" key="5">
    <source>
        <dbReference type="Pfam" id="PF00149"/>
    </source>
</evidence>
<proteinExistence type="inferred from homology"/>
<dbReference type="Pfam" id="PF00149">
    <property type="entry name" value="Metallophos"/>
    <property type="match status" value="1"/>
</dbReference>
<dbReference type="PANTHER" id="PTHR42988">
    <property type="entry name" value="PHOSPHOHYDROLASE"/>
    <property type="match status" value="1"/>
</dbReference>
<sequence length="281" mass="32695">MNILHLSDLHFGPRHWDGNDQLLLEKINSFDADIVINTGDNTTDGLESEYALAGKFLKGIKCENIVSTLGNHDKRNMRSHELFQEYIDDSKMISISKKIKTSKKHLFLNLEITKLNDHFTDVNFVKTIDIKGKKVLIISIDSNELYSDDGYVEEKVLRAVSKVIRQAEYDIPLLLTHYSVLGTDECPLKNSATLIDFVQKHKIKHIFCGHTHELELMRTNDLYYGHTFDQYMCGTLSARNHPNDDNMFLYYENLGTKNMHLYVIRIFLDKDKLRFKEEKVY</sequence>
<dbReference type="InterPro" id="IPR042283">
    <property type="entry name" value="GpdQ_catalytic"/>
</dbReference>
<evidence type="ECO:0000256" key="3">
    <source>
        <dbReference type="ARBA" id="ARBA00023004"/>
    </source>
</evidence>
<evidence type="ECO:0000256" key="2">
    <source>
        <dbReference type="ARBA" id="ARBA00022801"/>
    </source>
</evidence>
<dbReference type="PANTHER" id="PTHR42988:SF2">
    <property type="entry name" value="CYCLIC NUCLEOTIDE PHOSPHODIESTERASE CBUA0032-RELATED"/>
    <property type="match status" value="1"/>
</dbReference>
<organism evidence="6 7">
    <name type="scientific">Paralabilibaculum antarcticum</name>
    <dbReference type="NCBI Taxonomy" id="2912572"/>
    <lineage>
        <taxon>Bacteria</taxon>
        <taxon>Pseudomonadati</taxon>
        <taxon>Bacteroidota</taxon>
        <taxon>Bacteroidia</taxon>
        <taxon>Marinilabiliales</taxon>
        <taxon>Marinifilaceae</taxon>
        <taxon>Paralabilibaculum</taxon>
    </lineage>
</organism>
<evidence type="ECO:0000256" key="1">
    <source>
        <dbReference type="ARBA" id="ARBA00022723"/>
    </source>
</evidence>
<keyword evidence="1" id="KW-0479">Metal-binding</keyword>
<dbReference type="Gene3D" id="3.30.750.180">
    <property type="entry name" value="GpdQ, beta-strand dimerisation domain"/>
    <property type="match status" value="1"/>
</dbReference>
<dbReference type="InterPro" id="IPR004843">
    <property type="entry name" value="Calcineurin-like_PHP"/>
</dbReference>
<evidence type="ECO:0000313" key="7">
    <source>
        <dbReference type="Proteomes" id="UP001528920"/>
    </source>
</evidence>
<keyword evidence="3" id="KW-0408">Iron</keyword>
<dbReference type="EMBL" id="JAKJSC010000004">
    <property type="protein sequence ID" value="MDE5419430.1"/>
    <property type="molecule type" value="Genomic_DNA"/>
</dbReference>
<dbReference type="InterPro" id="IPR042281">
    <property type="entry name" value="GpdQ_beta-strand"/>
</dbReference>
<dbReference type="InterPro" id="IPR029052">
    <property type="entry name" value="Metallo-depent_PP-like"/>
</dbReference>
<keyword evidence="7" id="KW-1185">Reference proteome</keyword>